<dbReference type="AlphaFoldDB" id="A0A0F4YEN3"/>
<keyword evidence="1" id="KW-0175">Coiled coil</keyword>
<gene>
    <name evidence="3" type="ORF">T310_9750</name>
</gene>
<sequence length="369" mass="41106">MLHPSVPDQRCACQGFRLDESLPGAHCECGHQACYHSHSAAVPPPAEESPVSSSVAYAALLDRINSLEAQYQRDRKIWQEELQEERRARREDVRVLREAMHAFFQFMEQDVPRQFVDIEDKIESVVDRQQQLHERVMTVDDSSMVLEDRIAELERAVARETRDQAEWDNDEDDVDHDEAGRRSPVGAQRADKDLGSFGHSVKTQVSGSDTNPSSPSRSSATHSSDPTIHGDDVITKDDESIKQCQDLPSLSQNSISPAAARTQRNPIPERQLLIQAIRDCDCESSPPSESEIGGKPSRSPSPFSSRYRKSSGSPPSSCTTVASNSARVLVPAKRKRQQQHAWTLPNPPPLSLSDSSVEYGRCCKCPRPE</sequence>
<accession>A0A0F4YEN3</accession>
<feature type="region of interest" description="Disordered" evidence="2">
    <location>
        <begin position="161"/>
        <end position="358"/>
    </location>
</feature>
<feature type="compositionally biased region" description="Basic and acidic residues" evidence="2">
    <location>
        <begin position="228"/>
        <end position="241"/>
    </location>
</feature>
<feature type="compositionally biased region" description="Acidic residues" evidence="2">
    <location>
        <begin position="166"/>
        <end position="176"/>
    </location>
</feature>
<organism evidence="3 4">
    <name type="scientific">Rasamsonia emersonii (strain ATCC 16479 / CBS 393.64 / IMI 116815)</name>
    <dbReference type="NCBI Taxonomy" id="1408163"/>
    <lineage>
        <taxon>Eukaryota</taxon>
        <taxon>Fungi</taxon>
        <taxon>Dikarya</taxon>
        <taxon>Ascomycota</taxon>
        <taxon>Pezizomycotina</taxon>
        <taxon>Eurotiomycetes</taxon>
        <taxon>Eurotiomycetidae</taxon>
        <taxon>Eurotiales</taxon>
        <taxon>Trichocomaceae</taxon>
        <taxon>Rasamsonia</taxon>
    </lineage>
</organism>
<feature type="compositionally biased region" description="Low complexity" evidence="2">
    <location>
        <begin position="283"/>
        <end position="317"/>
    </location>
</feature>
<reference evidence="3 4" key="1">
    <citation type="submission" date="2015-04" db="EMBL/GenBank/DDBJ databases">
        <authorList>
            <person name="Heijne W.H."/>
            <person name="Fedorova N.D."/>
            <person name="Nierman W.C."/>
            <person name="Vollebregt A.W."/>
            <person name="Zhao Z."/>
            <person name="Wu L."/>
            <person name="Kumar M."/>
            <person name="Stam H."/>
            <person name="van den Berg M.A."/>
            <person name="Pel H.J."/>
        </authorList>
    </citation>
    <scope>NUCLEOTIDE SEQUENCE [LARGE SCALE GENOMIC DNA]</scope>
    <source>
        <strain evidence="3 4">CBS 393.64</strain>
    </source>
</reference>
<dbReference type="EMBL" id="LASV01000747">
    <property type="protein sequence ID" value="KKA16632.1"/>
    <property type="molecule type" value="Genomic_DNA"/>
</dbReference>
<evidence type="ECO:0000313" key="3">
    <source>
        <dbReference type="EMBL" id="KKA16632.1"/>
    </source>
</evidence>
<feature type="compositionally biased region" description="Polar residues" evidence="2">
    <location>
        <begin position="242"/>
        <end position="256"/>
    </location>
</feature>
<dbReference type="Proteomes" id="UP000053958">
    <property type="component" value="Unassembled WGS sequence"/>
</dbReference>
<dbReference type="RefSeq" id="XP_013323244.1">
    <property type="nucleotide sequence ID" value="XM_013467790.1"/>
</dbReference>
<evidence type="ECO:0000313" key="4">
    <source>
        <dbReference type="Proteomes" id="UP000053958"/>
    </source>
</evidence>
<evidence type="ECO:0000256" key="1">
    <source>
        <dbReference type="SAM" id="Coils"/>
    </source>
</evidence>
<dbReference type="STRING" id="1408163.A0A0F4YEN3"/>
<proteinExistence type="predicted"/>
<evidence type="ECO:0000256" key="2">
    <source>
        <dbReference type="SAM" id="MobiDB-lite"/>
    </source>
</evidence>
<dbReference type="OrthoDB" id="4227429at2759"/>
<protein>
    <submittedName>
        <fullName evidence="3">Uncharacterized protein</fullName>
    </submittedName>
</protein>
<dbReference type="GeneID" id="25321680"/>
<name>A0A0F4YEN3_RASE3</name>
<comment type="caution">
    <text evidence="3">The sequence shown here is derived from an EMBL/GenBank/DDBJ whole genome shotgun (WGS) entry which is preliminary data.</text>
</comment>
<feature type="coiled-coil region" evidence="1">
    <location>
        <begin position="68"/>
        <end position="99"/>
    </location>
</feature>
<feature type="compositionally biased region" description="Low complexity" evidence="2">
    <location>
        <begin position="206"/>
        <end position="227"/>
    </location>
</feature>
<keyword evidence="4" id="KW-1185">Reference proteome</keyword>